<evidence type="ECO:0000313" key="1">
    <source>
        <dbReference type="EMBL" id="CRK87227.1"/>
    </source>
</evidence>
<reference evidence="1 2" key="1">
    <citation type="submission" date="2015-04" db="EMBL/GenBank/DDBJ databases">
        <authorList>
            <person name="Syromyatnikov M.Y."/>
            <person name="Popov V.N."/>
        </authorList>
    </citation>
    <scope>NUCLEOTIDE SEQUENCE [LARGE SCALE GENOMIC DNA]</scope>
</reference>
<sequence>MNVCYVKRPFDCTISMDVVEVEKEKSSTVRRKIRENQKNPCLENKTRCVEMMNKKKIANLPKKIVR</sequence>
<keyword evidence="2" id="KW-1185">Reference proteome</keyword>
<evidence type="ECO:0000313" key="2">
    <source>
        <dbReference type="Proteomes" id="UP000183832"/>
    </source>
</evidence>
<dbReference type="Proteomes" id="UP000183832">
    <property type="component" value="Unassembled WGS sequence"/>
</dbReference>
<dbReference type="EMBL" id="CVRI01000004">
    <property type="protein sequence ID" value="CRK87227.1"/>
    <property type="molecule type" value="Genomic_DNA"/>
</dbReference>
<dbReference type="AlphaFoldDB" id="A0A1J1HH68"/>
<gene>
    <name evidence="1" type="ORF">CLUMA_CG001031</name>
</gene>
<name>A0A1J1HH68_9DIPT</name>
<accession>A0A1J1HH68</accession>
<proteinExistence type="predicted"/>
<protein>
    <submittedName>
        <fullName evidence="1">CLUMA_CG001031, isoform A</fullName>
    </submittedName>
</protein>
<organism evidence="1 2">
    <name type="scientific">Clunio marinus</name>
    <dbReference type="NCBI Taxonomy" id="568069"/>
    <lineage>
        <taxon>Eukaryota</taxon>
        <taxon>Metazoa</taxon>
        <taxon>Ecdysozoa</taxon>
        <taxon>Arthropoda</taxon>
        <taxon>Hexapoda</taxon>
        <taxon>Insecta</taxon>
        <taxon>Pterygota</taxon>
        <taxon>Neoptera</taxon>
        <taxon>Endopterygota</taxon>
        <taxon>Diptera</taxon>
        <taxon>Nematocera</taxon>
        <taxon>Chironomoidea</taxon>
        <taxon>Chironomidae</taxon>
        <taxon>Clunio</taxon>
    </lineage>
</organism>